<dbReference type="InterPro" id="IPR018247">
    <property type="entry name" value="EF_Hand_1_Ca_BS"/>
</dbReference>
<dbReference type="SUPFAM" id="SSF47473">
    <property type="entry name" value="EF-hand"/>
    <property type="match status" value="1"/>
</dbReference>
<dbReference type="GO" id="GO:0005509">
    <property type="term" value="F:calcium ion binding"/>
    <property type="evidence" value="ECO:0007669"/>
    <property type="project" value="InterPro"/>
</dbReference>
<reference evidence="6" key="1">
    <citation type="submission" date="2021-08" db="EMBL/GenBank/DDBJ databases">
        <title>WGS assembly of Ceratopteris richardii.</title>
        <authorList>
            <person name="Marchant D.B."/>
            <person name="Chen G."/>
            <person name="Jenkins J."/>
            <person name="Shu S."/>
            <person name="Leebens-Mack J."/>
            <person name="Grimwood J."/>
            <person name="Schmutz J."/>
            <person name="Soltis P."/>
            <person name="Soltis D."/>
            <person name="Chen Z.-H."/>
        </authorList>
    </citation>
    <scope>NUCLEOTIDE SEQUENCE</scope>
    <source>
        <strain evidence="6">Whitten #5841</strain>
        <tissue evidence="6">Leaf</tissue>
    </source>
</reference>
<dbReference type="Proteomes" id="UP000825935">
    <property type="component" value="Chromosome 17"/>
</dbReference>
<accession>A0A8T2SY23</accession>
<keyword evidence="1" id="KW-0479">Metal-binding</keyword>
<dbReference type="GO" id="GO:0008270">
    <property type="term" value="F:zinc ion binding"/>
    <property type="evidence" value="ECO:0007669"/>
    <property type="project" value="UniProtKB-KW"/>
</dbReference>
<evidence type="ECO:0000256" key="3">
    <source>
        <dbReference type="ARBA" id="ARBA00022833"/>
    </source>
</evidence>
<dbReference type="EMBL" id="CM035422">
    <property type="protein sequence ID" value="KAH7373467.1"/>
    <property type="molecule type" value="Genomic_DNA"/>
</dbReference>
<dbReference type="Gene3D" id="3.30.60.90">
    <property type="match status" value="1"/>
</dbReference>
<evidence type="ECO:0000256" key="1">
    <source>
        <dbReference type="ARBA" id="ARBA00022723"/>
    </source>
</evidence>
<sequence length="513" mass="56521">MLSGLRFPCGARDAGISTRFDFAWPCARSSMADQAALRSRLQRVAILYYERLPYSLQQQLYNAFRAMDRNRDGRISQLELVQWGPWQDFCRSFSKDFPFSSFISSLFSLLDADNSGELDFDECKGLFFVLITPSEFCDHCGKLILESVYACVECRSLMEKGILSQSFDLCATCYGAGKDLRPFQNPRPKVLHPHTNFMEGQGKLMIAMEEILDQIQCSVCKTYHRGNVRGALIGSHIHTFNDNVAVCEWCIASPCSLCGNFFQGVLGTASSGGWAVNGFLICKDCQPFRTMSRNALPNNPFSEEFLRKLASSEVFEECSTCITKAKDGTLMNEIVQGISLSAQRAYSTPFFSTAGTSAPQYRSTDRHYSPNYGPRAPYFSQGGAPSPHFPYAHPAPQLPQNGAPSPHFSFSNYTHPFSYSPAPTESAYQTQNSFGDYGDFSNSGFGPMGQNLPSFYGQDPNNTQGLMDTIQSIFSTIGGGSNLNGFLDLTAMASNIGNVVQLLSMTAGGCSIM</sequence>
<evidence type="ECO:0000259" key="5">
    <source>
        <dbReference type="PROSITE" id="PS50222"/>
    </source>
</evidence>
<evidence type="ECO:0000313" key="7">
    <source>
        <dbReference type="Proteomes" id="UP000825935"/>
    </source>
</evidence>
<feature type="domain" description="EF-hand" evidence="5">
    <location>
        <begin position="98"/>
        <end position="133"/>
    </location>
</feature>
<keyword evidence="3" id="KW-0862">Zinc</keyword>
<dbReference type="InterPro" id="IPR043145">
    <property type="entry name" value="Znf_ZZ_sf"/>
</dbReference>
<name>A0A8T2SY23_CERRI</name>
<keyword evidence="4" id="KW-0106">Calcium</keyword>
<evidence type="ECO:0000256" key="2">
    <source>
        <dbReference type="ARBA" id="ARBA00022771"/>
    </source>
</evidence>
<evidence type="ECO:0000313" key="6">
    <source>
        <dbReference type="EMBL" id="KAH7373467.1"/>
    </source>
</evidence>
<proteinExistence type="predicted"/>
<dbReference type="PROSITE" id="PS00018">
    <property type="entry name" value="EF_HAND_1"/>
    <property type="match status" value="1"/>
</dbReference>
<dbReference type="SMART" id="SM00054">
    <property type="entry name" value="EFh"/>
    <property type="match status" value="2"/>
</dbReference>
<keyword evidence="2" id="KW-0863">Zinc-finger</keyword>
<dbReference type="Pfam" id="PF13499">
    <property type="entry name" value="EF-hand_7"/>
    <property type="match status" value="1"/>
</dbReference>
<dbReference type="AlphaFoldDB" id="A0A8T2SY23"/>
<gene>
    <name evidence="6" type="ORF">KP509_17G058100</name>
</gene>
<dbReference type="PROSITE" id="PS50222">
    <property type="entry name" value="EF_HAND_2"/>
    <property type="match status" value="2"/>
</dbReference>
<dbReference type="InterPro" id="IPR002048">
    <property type="entry name" value="EF_hand_dom"/>
</dbReference>
<dbReference type="OrthoDB" id="8785703at2759"/>
<organism evidence="6 7">
    <name type="scientific">Ceratopteris richardii</name>
    <name type="common">Triangle waterfern</name>
    <dbReference type="NCBI Taxonomy" id="49495"/>
    <lineage>
        <taxon>Eukaryota</taxon>
        <taxon>Viridiplantae</taxon>
        <taxon>Streptophyta</taxon>
        <taxon>Embryophyta</taxon>
        <taxon>Tracheophyta</taxon>
        <taxon>Polypodiopsida</taxon>
        <taxon>Polypodiidae</taxon>
        <taxon>Polypodiales</taxon>
        <taxon>Pteridineae</taxon>
        <taxon>Pteridaceae</taxon>
        <taxon>Parkerioideae</taxon>
        <taxon>Ceratopteris</taxon>
    </lineage>
</organism>
<keyword evidence="7" id="KW-1185">Reference proteome</keyword>
<protein>
    <recommendedName>
        <fullName evidence="5">EF-hand domain-containing protein</fullName>
    </recommendedName>
</protein>
<dbReference type="InterPro" id="IPR011992">
    <property type="entry name" value="EF-hand-dom_pair"/>
</dbReference>
<feature type="domain" description="EF-hand" evidence="5">
    <location>
        <begin position="55"/>
        <end position="90"/>
    </location>
</feature>
<comment type="caution">
    <text evidence="6">The sequence shown here is derived from an EMBL/GenBank/DDBJ whole genome shotgun (WGS) entry which is preliminary data.</text>
</comment>
<dbReference type="Gene3D" id="1.10.238.10">
    <property type="entry name" value="EF-hand"/>
    <property type="match status" value="1"/>
</dbReference>
<dbReference type="SUPFAM" id="SSF57850">
    <property type="entry name" value="RING/U-box"/>
    <property type="match status" value="1"/>
</dbReference>
<evidence type="ECO:0000256" key="4">
    <source>
        <dbReference type="ARBA" id="ARBA00022837"/>
    </source>
</evidence>